<feature type="domain" description="HTH araC/xylS-type" evidence="1">
    <location>
        <begin position="115"/>
        <end position="210"/>
    </location>
</feature>
<dbReference type="GO" id="GO:0003700">
    <property type="term" value="F:DNA-binding transcription factor activity"/>
    <property type="evidence" value="ECO:0007669"/>
    <property type="project" value="InterPro"/>
</dbReference>
<evidence type="ECO:0000313" key="2">
    <source>
        <dbReference type="EMBL" id="QWZ10393.1"/>
    </source>
</evidence>
<dbReference type="InterPro" id="IPR018060">
    <property type="entry name" value="HTH_AraC"/>
</dbReference>
<protein>
    <submittedName>
        <fullName evidence="2">Helix-turn-helix domain-containing protein</fullName>
    </submittedName>
</protein>
<dbReference type="InterPro" id="IPR046532">
    <property type="entry name" value="DUF6597"/>
</dbReference>
<reference evidence="2" key="1">
    <citation type="submission" date="2021-06" db="EMBL/GenBank/DDBJ databases">
        <title>Complete genome sequence of Nocardioides sp. G188.</title>
        <authorList>
            <person name="Im W.-T."/>
        </authorList>
    </citation>
    <scope>NUCLEOTIDE SEQUENCE</scope>
    <source>
        <strain evidence="2">G188</strain>
    </source>
</reference>
<accession>A0A975T2C4</accession>
<organism evidence="2 3">
    <name type="scientific">Nocardioides panacis</name>
    <dbReference type="NCBI Taxonomy" id="2849501"/>
    <lineage>
        <taxon>Bacteria</taxon>
        <taxon>Bacillati</taxon>
        <taxon>Actinomycetota</taxon>
        <taxon>Actinomycetes</taxon>
        <taxon>Propionibacteriales</taxon>
        <taxon>Nocardioidaceae</taxon>
        <taxon>Nocardioides</taxon>
    </lineage>
</organism>
<gene>
    <name evidence="2" type="ORF">KRR39_02495</name>
</gene>
<dbReference type="AlphaFoldDB" id="A0A975T2C4"/>
<sequence>MVACLWQHDAVEGAGTRVVPDACVDLLWLGDRLFVAGPDTGPVVWESLPAVSGIRLRPGAAGPVLGLPASEVRDQLVPLADLWPEAGAVTGTALDDEGRRRWLTGSVLRHRADPDQLVRAAGRRLAVPGARVGRVAAELGVSERRLHRRTVAAVGYGPKTLARVVRLRRLVDLPGPLAARAAEAGYASQAHMSDEVRRLTGLSAVRFLEDARRTAA</sequence>
<proteinExistence type="predicted"/>
<name>A0A975T2C4_9ACTN</name>
<dbReference type="GO" id="GO:0043565">
    <property type="term" value="F:sequence-specific DNA binding"/>
    <property type="evidence" value="ECO:0007669"/>
    <property type="project" value="InterPro"/>
</dbReference>
<keyword evidence="3" id="KW-1185">Reference proteome</keyword>
<dbReference type="EMBL" id="CP077062">
    <property type="protein sequence ID" value="QWZ10393.1"/>
    <property type="molecule type" value="Genomic_DNA"/>
</dbReference>
<dbReference type="SMART" id="SM00342">
    <property type="entry name" value="HTH_ARAC"/>
    <property type="match status" value="1"/>
</dbReference>
<dbReference type="Pfam" id="PF12833">
    <property type="entry name" value="HTH_18"/>
    <property type="match status" value="1"/>
</dbReference>
<dbReference type="PROSITE" id="PS01124">
    <property type="entry name" value="HTH_ARAC_FAMILY_2"/>
    <property type="match status" value="1"/>
</dbReference>
<dbReference type="Proteomes" id="UP000683575">
    <property type="component" value="Chromosome"/>
</dbReference>
<dbReference type="KEGG" id="nps:KRR39_02495"/>
<evidence type="ECO:0000259" key="1">
    <source>
        <dbReference type="PROSITE" id="PS01124"/>
    </source>
</evidence>
<evidence type="ECO:0000313" key="3">
    <source>
        <dbReference type="Proteomes" id="UP000683575"/>
    </source>
</evidence>
<dbReference type="Pfam" id="PF20240">
    <property type="entry name" value="DUF6597"/>
    <property type="match status" value="1"/>
</dbReference>